<protein>
    <submittedName>
        <fullName evidence="1">Uncharacterized protein</fullName>
    </submittedName>
</protein>
<dbReference type="Proteomes" id="UP000626180">
    <property type="component" value="Unassembled WGS sequence"/>
</dbReference>
<comment type="caution">
    <text evidence="1">The sequence shown here is derived from an EMBL/GenBank/DDBJ whole genome shotgun (WGS) entry which is preliminary data.</text>
</comment>
<sequence>MSDQVSLSSFEAGVSCALAAITLYLKSRPDYDESALMKYVEFFKNTRQDAADKQAFEIALNVVGGDLSNIDEAIKQGVGSKPQ</sequence>
<accession>A0ABS0FPL8</accession>
<evidence type="ECO:0000313" key="2">
    <source>
        <dbReference type="Proteomes" id="UP000626180"/>
    </source>
</evidence>
<evidence type="ECO:0000313" key="1">
    <source>
        <dbReference type="EMBL" id="MBF8642254.1"/>
    </source>
</evidence>
<keyword evidence="2" id="KW-1185">Reference proteome</keyword>
<name>A0ABS0FPL8_PSELU</name>
<dbReference type="EMBL" id="JADMCD010000009">
    <property type="protein sequence ID" value="MBF8642254.1"/>
    <property type="molecule type" value="Genomic_DNA"/>
</dbReference>
<organism evidence="1 2">
    <name type="scientific">Pseudomonas luteola</name>
    <dbReference type="NCBI Taxonomy" id="47886"/>
    <lineage>
        <taxon>Bacteria</taxon>
        <taxon>Pseudomonadati</taxon>
        <taxon>Pseudomonadota</taxon>
        <taxon>Gammaproteobacteria</taxon>
        <taxon>Pseudomonadales</taxon>
        <taxon>Pseudomonadaceae</taxon>
        <taxon>Pseudomonas</taxon>
    </lineage>
</organism>
<gene>
    <name evidence="1" type="ORF">IRZ65_16360</name>
</gene>
<dbReference type="RefSeq" id="WP_073450289.1">
    <property type="nucleotide sequence ID" value="NZ_FQYS01000009.1"/>
</dbReference>
<proteinExistence type="predicted"/>
<reference evidence="1 2" key="1">
    <citation type="submission" date="2020-10" db="EMBL/GenBank/DDBJ databases">
        <title>Genome sequences of Pseudomonas isolates.</title>
        <authorList>
            <person name="Wessels L."/>
            <person name="Reich F."/>
            <person name="Hammerl J."/>
        </authorList>
    </citation>
    <scope>NUCLEOTIDE SEQUENCE [LARGE SCALE GENOMIC DNA]</scope>
    <source>
        <strain evidence="1 2">20-MO00624-0</strain>
    </source>
</reference>